<gene>
    <name evidence="1" type="ORF">TSUD_66740</name>
</gene>
<evidence type="ECO:0000313" key="2">
    <source>
        <dbReference type="Proteomes" id="UP000242715"/>
    </source>
</evidence>
<organism evidence="1 2">
    <name type="scientific">Trifolium subterraneum</name>
    <name type="common">Subterranean clover</name>
    <dbReference type="NCBI Taxonomy" id="3900"/>
    <lineage>
        <taxon>Eukaryota</taxon>
        <taxon>Viridiplantae</taxon>
        <taxon>Streptophyta</taxon>
        <taxon>Embryophyta</taxon>
        <taxon>Tracheophyta</taxon>
        <taxon>Spermatophyta</taxon>
        <taxon>Magnoliopsida</taxon>
        <taxon>eudicotyledons</taxon>
        <taxon>Gunneridae</taxon>
        <taxon>Pentapetalae</taxon>
        <taxon>rosids</taxon>
        <taxon>fabids</taxon>
        <taxon>Fabales</taxon>
        <taxon>Fabaceae</taxon>
        <taxon>Papilionoideae</taxon>
        <taxon>50 kb inversion clade</taxon>
        <taxon>NPAAA clade</taxon>
        <taxon>Hologalegina</taxon>
        <taxon>IRL clade</taxon>
        <taxon>Trifolieae</taxon>
        <taxon>Trifolium</taxon>
    </lineage>
</organism>
<name>A0A2Z6NV04_TRISU</name>
<evidence type="ECO:0000313" key="1">
    <source>
        <dbReference type="EMBL" id="GAU33887.1"/>
    </source>
</evidence>
<keyword evidence="2" id="KW-1185">Reference proteome</keyword>
<accession>A0A2Z6NV04</accession>
<reference evidence="2" key="1">
    <citation type="journal article" date="2017" name="Front. Plant Sci.">
        <title>Climate Clever Clovers: New Paradigm to Reduce the Environmental Footprint of Ruminants by Breeding Low Methanogenic Forages Utilizing Haplotype Variation.</title>
        <authorList>
            <person name="Kaur P."/>
            <person name="Appels R."/>
            <person name="Bayer P.E."/>
            <person name="Keeble-Gagnere G."/>
            <person name="Wang J."/>
            <person name="Hirakawa H."/>
            <person name="Shirasawa K."/>
            <person name="Vercoe P."/>
            <person name="Stefanova K."/>
            <person name="Durmic Z."/>
            <person name="Nichols P."/>
            <person name="Revell C."/>
            <person name="Isobe S.N."/>
            <person name="Edwards D."/>
            <person name="Erskine W."/>
        </authorList>
    </citation>
    <scope>NUCLEOTIDE SEQUENCE [LARGE SCALE GENOMIC DNA]</scope>
    <source>
        <strain evidence="2">cv. Daliak</strain>
    </source>
</reference>
<protein>
    <submittedName>
        <fullName evidence="1">Uncharacterized protein</fullName>
    </submittedName>
</protein>
<dbReference type="AlphaFoldDB" id="A0A2Z6NV04"/>
<dbReference type="Proteomes" id="UP000242715">
    <property type="component" value="Unassembled WGS sequence"/>
</dbReference>
<dbReference type="EMBL" id="DF973539">
    <property type="protein sequence ID" value="GAU33887.1"/>
    <property type="molecule type" value="Genomic_DNA"/>
</dbReference>
<sequence>MKKKEKTVSDGDGEDSNLLTKVEGEIDWIIVGVGGRFVVCISDNVLGDIVKRRIGPLYYWYCCCTARVPSGRLVKKGQLW</sequence>
<proteinExistence type="predicted"/>